<evidence type="ECO:0000313" key="4">
    <source>
        <dbReference type="Proteomes" id="UP001375382"/>
    </source>
</evidence>
<dbReference type="Proteomes" id="UP001375382">
    <property type="component" value="Unassembled WGS sequence"/>
</dbReference>
<dbReference type="NCBIfam" id="NF006598">
    <property type="entry name" value="PRK09135.1"/>
    <property type="match status" value="1"/>
</dbReference>
<organism evidence="3 4">
    <name type="scientific">Rheinheimera muenzenbergensis</name>
    <dbReference type="NCBI Taxonomy" id="1193628"/>
    <lineage>
        <taxon>Bacteria</taxon>
        <taxon>Pseudomonadati</taxon>
        <taxon>Pseudomonadota</taxon>
        <taxon>Gammaproteobacteria</taxon>
        <taxon>Chromatiales</taxon>
        <taxon>Chromatiaceae</taxon>
        <taxon>Rheinheimera</taxon>
    </lineage>
</organism>
<dbReference type="Gene3D" id="3.40.50.720">
    <property type="entry name" value="NAD(P)-binding Rossmann-like Domain"/>
    <property type="match status" value="1"/>
</dbReference>
<proteinExistence type="inferred from homology"/>
<comment type="caution">
    <text evidence="3">The sequence shown here is derived from an EMBL/GenBank/DDBJ whole genome shotgun (WGS) entry which is preliminary data.</text>
</comment>
<dbReference type="PROSITE" id="PS00061">
    <property type="entry name" value="ADH_SHORT"/>
    <property type="match status" value="1"/>
</dbReference>
<dbReference type="PRINTS" id="PR00081">
    <property type="entry name" value="GDHRDH"/>
</dbReference>
<dbReference type="EMBL" id="JALAAR010000014">
    <property type="protein sequence ID" value="MEH8018655.1"/>
    <property type="molecule type" value="Genomic_DNA"/>
</dbReference>
<dbReference type="SUPFAM" id="SSF51735">
    <property type="entry name" value="NAD(P)-binding Rossmann-fold domains"/>
    <property type="match status" value="1"/>
</dbReference>
<dbReference type="EC" id="1.5.1.33" evidence="3"/>
<dbReference type="PANTHER" id="PTHR43639:SF1">
    <property type="entry name" value="SHORT-CHAIN DEHYDROGENASE_REDUCTASE FAMILY PROTEIN"/>
    <property type="match status" value="1"/>
</dbReference>
<sequence length="254" mass="27173">MIKNSAAAAAFITGSAKRLGRQTAITLHSAGYNVIIHCNVSRQAADDLAQQLNAQRANSAAVLQADLLDEHRWASLADEAVNCFGRLDLLVNNASSFFPTPLGQATVHQWQDLFGSNVKAPYFLSQALAPHLAKQQGAIINMVDIHADKPLSGHSLYCMAKAALLMMTKSLALELAPTIRVNGIAPGAILWPPEQSVQLNEQDKAAIMRQIPLKQLGSPEDIANTVLFLARSPYITGQILAVDGGRSLSSTSKA</sequence>
<reference evidence="3 4" key="1">
    <citation type="journal article" date="2023" name="Ecotoxicol. Environ. Saf.">
        <title>Mercury remediation potential of mercury-resistant strain Rheinheimera metallidurans sp. nov. isolated from a municipal waste dumping site.</title>
        <authorList>
            <person name="Yadav V."/>
            <person name="Manjhi A."/>
            <person name="Vadakedath N."/>
        </authorList>
    </citation>
    <scope>NUCLEOTIDE SEQUENCE [LARGE SCALE GENOMIC DNA]</scope>
    <source>
        <strain evidence="3 4">E-49</strain>
    </source>
</reference>
<evidence type="ECO:0000256" key="1">
    <source>
        <dbReference type="ARBA" id="ARBA00006484"/>
    </source>
</evidence>
<dbReference type="InterPro" id="IPR036291">
    <property type="entry name" value="NAD(P)-bd_dom_sf"/>
</dbReference>
<dbReference type="InterPro" id="IPR020904">
    <property type="entry name" value="Sc_DH/Rdtase_CS"/>
</dbReference>
<dbReference type="PRINTS" id="PR00080">
    <property type="entry name" value="SDRFAMILY"/>
</dbReference>
<evidence type="ECO:0000256" key="2">
    <source>
        <dbReference type="ARBA" id="ARBA00023002"/>
    </source>
</evidence>
<dbReference type="CDD" id="cd05357">
    <property type="entry name" value="PR_SDR_c"/>
    <property type="match status" value="1"/>
</dbReference>
<dbReference type="InterPro" id="IPR002347">
    <property type="entry name" value="SDR_fam"/>
</dbReference>
<dbReference type="RefSeq" id="WP_335737059.1">
    <property type="nucleotide sequence ID" value="NZ_JALAAR010000014.1"/>
</dbReference>
<protein>
    <submittedName>
        <fullName evidence="3">Pteridine reductase</fullName>
        <ecNumber evidence="3">1.5.1.33</ecNumber>
    </submittedName>
</protein>
<accession>A0ABU8C9P0</accession>
<keyword evidence="2 3" id="KW-0560">Oxidoreductase</keyword>
<gene>
    <name evidence="3" type="ORF">MN202_15540</name>
</gene>
<dbReference type="Pfam" id="PF13561">
    <property type="entry name" value="adh_short_C2"/>
    <property type="match status" value="1"/>
</dbReference>
<dbReference type="PANTHER" id="PTHR43639">
    <property type="entry name" value="OXIDOREDUCTASE, SHORT-CHAIN DEHYDROGENASE/REDUCTASE FAMILY (AFU_ORTHOLOGUE AFUA_5G02870)"/>
    <property type="match status" value="1"/>
</dbReference>
<evidence type="ECO:0000313" key="3">
    <source>
        <dbReference type="EMBL" id="MEH8018655.1"/>
    </source>
</evidence>
<dbReference type="GO" id="GO:0047040">
    <property type="term" value="F:pteridine reductase activity"/>
    <property type="evidence" value="ECO:0007669"/>
    <property type="project" value="UniProtKB-EC"/>
</dbReference>
<comment type="similarity">
    <text evidence="1">Belongs to the short-chain dehydrogenases/reductases (SDR) family.</text>
</comment>
<name>A0ABU8C9P0_9GAMM</name>
<keyword evidence="4" id="KW-1185">Reference proteome</keyword>